<dbReference type="AlphaFoldDB" id="B8I1L5"/>
<gene>
    <name evidence="4" type="ordered locus">Ccel_3361</name>
</gene>
<feature type="domain" description="PAS" evidence="3">
    <location>
        <begin position="13"/>
        <end position="51"/>
    </location>
</feature>
<proteinExistence type="predicted"/>
<dbReference type="Gene3D" id="3.60.40.10">
    <property type="entry name" value="PPM-type phosphatase domain"/>
    <property type="match status" value="1"/>
</dbReference>
<accession>B8I1L5</accession>
<dbReference type="KEGG" id="cce:Ccel_3361"/>
<dbReference type="NCBIfam" id="TIGR00229">
    <property type="entry name" value="sensory_box"/>
    <property type="match status" value="1"/>
</dbReference>
<feature type="coiled-coil region" evidence="2">
    <location>
        <begin position="117"/>
        <end position="144"/>
    </location>
</feature>
<dbReference type="PANTHER" id="PTHR43156:SF2">
    <property type="entry name" value="STAGE II SPORULATION PROTEIN E"/>
    <property type="match status" value="1"/>
</dbReference>
<reference evidence="4 5" key="1">
    <citation type="submission" date="2009-01" db="EMBL/GenBank/DDBJ databases">
        <title>Complete sequence of Clostridium cellulolyticum H10.</title>
        <authorList>
            <consortium name="US DOE Joint Genome Institute"/>
            <person name="Lucas S."/>
            <person name="Copeland A."/>
            <person name="Lapidus A."/>
            <person name="Glavina del Rio T."/>
            <person name="Dalin E."/>
            <person name="Tice H."/>
            <person name="Bruce D."/>
            <person name="Goodwin L."/>
            <person name="Pitluck S."/>
            <person name="Chertkov O."/>
            <person name="Saunders E."/>
            <person name="Brettin T."/>
            <person name="Detter J.C."/>
            <person name="Han C."/>
            <person name="Larimer F."/>
            <person name="Land M."/>
            <person name="Hauser L."/>
            <person name="Kyrpides N."/>
            <person name="Ivanova N."/>
            <person name="Zhou J."/>
            <person name="Richardson P."/>
        </authorList>
    </citation>
    <scope>NUCLEOTIDE SEQUENCE [LARGE SCALE GENOMIC DNA]</scope>
    <source>
        <strain evidence="5">ATCC 35319 / DSM 5812 / JCM 6584 / H10</strain>
    </source>
</reference>
<keyword evidence="2" id="KW-0175">Coiled coil</keyword>
<dbReference type="InterPro" id="IPR000014">
    <property type="entry name" value="PAS"/>
</dbReference>
<dbReference type="InterPro" id="IPR001932">
    <property type="entry name" value="PPM-type_phosphatase-like_dom"/>
</dbReference>
<dbReference type="EMBL" id="CP001348">
    <property type="protein sequence ID" value="ACL77650.1"/>
    <property type="molecule type" value="Genomic_DNA"/>
</dbReference>
<dbReference type="SUPFAM" id="SSF81606">
    <property type="entry name" value="PP2C-like"/>
    <property type="match status" value="1"/>
</dbReference>
<dbReference type="CDD" id="cd00130">
    <property type="entry name" value="PAS"/>
    <property type="match status" value="1"/>
</dbReference>
<dbReference type="SUPFAM" id="SSF55785">
    <property type="entry name" value="PYP-like sensor domain (PAS domain)"/>
    <property type="match status" value="1"/>
</dbReference>
<sequence length="373" mass="41798">MSNKIVKEFASTESNFIEDIIDGMQDWVRVIDRDGNILFVNKPMCEGLGYNAVGRKCYEVLGRSSPCANCISSLKGENIPNCKEETINGRVFSVTSSPLKSFQSNNVEAVIEVLHDITELKMLSQELEKQNEQLREDLSIARKLQCSLLPKQQFIGDKISFSYIYKPCEMIGGDFLDIFEIDEDHIGIYIADVSGHGIAASMLTMFLRAAIDKSSLSPSKVLTQLYHEFNKNGFENELYISVFFGIINTSDYSFAYSNAGLNVSPVLFSGNEFKLLRATGIPISNWVDKPEYTEVTQKLSSKDRLLFLTDGIIEIKNKSSEQFGEDRIIEHLLKNDLKPSSSITKLVDKALAFSGSSIHDIMDDITVALLEMK</sequence>
<dbReference type="PANTHER" id="PTHR43156">
    <property type="entry name" value="STAGE II SPORULATION PROTEIN E-RELATED"/>
    <property type="match status" value="1"/>
</dbReference>
<dbReference type="Proteomes" id="UP000001349">
    <property type="component" value="Chromosome"/>
</dbReference>
<dbReference type="SMART" id="SM00331">
    <property type="entry name" value="PP2C_SIG"/>
    <property type="match status" value="1"/>
</dbReference>
<keyword evidence="5" id="KW-1185">Reference proteome</keyword>
<evidence type="ECO:0000259" key="3">
    <source>
        <dbReference type="PROSITE" id="PS50112"/>
    </source>
</evidence>
<dbReference type="PROSITE" id="PS50112">
    <property type="entry name" value="PAS"/>
    <property type="match status" value="1"/>
</dbReference>
<name>B8I1L5_RUMCH</name>
<dbReference type="eggNOG" id="COG2208">
    <property type="taxonomic scope" value="Bacteria"/>
</dbReference>
<dbReference type="InterPro" id="IPR035965">
    <property type="entry name" value="PAS-like_dom_sf"/>
</dbReference>
<dbReference type="InterPro" id="IPR036457">
    <property type="entry name" value="PPM-type-like_dom_sf"/>
</dbReference>
<evidence type="ECO:0000256" key="1">
    <source>
        <dbReference type="ARBA" id="ARBA00022801"/>
    </source>
</evidence>
<protein>
    <submittedName>
        <fullName evidence="4">Putative PAS/PAC sensor protein</fullName>
    </submittedName>
</protein>
<dbReference type="RefSeq" id="WP_015926702.1">
    <property type="nucleotide sequence ID" value="NC_011898.1"/>
</dbReference>
<dbReference type="STRING" id="394503.Ccel_3361"/>
<dbReference type="HOGENOM" id="CLU_741255_0_0_9"/>
<dbReference type="Pfam" id="PF07228">
    <property type="entry name" value="SpoIIE"/>
    <property type="match status" value="1"/>
</dbReference>
<evidence type="ECO:0000256" key="2">
    <source>
        <dbReference type="SAM" id="Coils"/>
    </source>
</evidence>
<organism evidence="4 5">
    <name type="scientific">Ruminiclostridium cellulolyticum (strain ATCC 35319 / DSM 5812 / JCM 6584 / H10)</name>
    <name type="common">Clostridium cellulolyticum</name>
    <dbReference type="NCBI Taxonomy" id="394503"/>
    <lineage>
        <taxon>Bacteria</taxon>
        <taxon>Bacillati</taxon>
        <taxon>Bacillota</taxon>
        <taxon>Clostridia</taxon>
        <taxon>Eubacteriales</taxon>
        <taxon>Oscillospiraceae</taxon>
        <taxon>Ruminiclostridium</taxon>
    </lineage>
</organism>
<evidence type="ECO:0000313" key="5">
    <source>
        <dbReference type="Proteomes" id="UP000001349"/>
    </source>
</evidence>
<dbReference type="Gene3D" id="3.30.450.20">
    <property type="entry name" value="PAS domain"/>
    <property type="match status" value="1"/>
</dbReference>
<dbReference type="GO" id="GO:0016791">
    <property type="term" value="F:phosphatase activity"/>
    <property type="evidence" value="ECO:0007669"/>
    <property type="project" value="TreeGrafter"/>
</dbReference>
<dbReference type="OrthoDB" id="9763484at2"/>
<keyword evidence="1" id="KW-0378">Hydrolase</keyword>
<evidence type="ECO:0000313" key="4">
    <source>
        <dbReference type="EMBL" id="ACL77650.1"/>
    </source>
</evidence>
<dbReference type="InterPro" id="IPR052016">
    <property type="entry name" value="Bact_Sigma-Reg"/>
</dbReference>
<dbReference type="Pfam" id="PF13188">
    <property type="entry name" value="PAS_8"/>
    <property type="match status" value="1"/>
</dbReference>